<dbReference type="Proteomes" id="UP000030645">
    <property type="component" value="Unassembled WGS sequence"/>
</dbReference>
<dbReference type="AlphaFoldDB" id="W9QII8"/>
<organism evidence="2 3">
    <name type="scientific">Morus notabilis</name>
    <dbReference type="NCBI Taxonomy" id="981085"/>
    <lineage>
        <taxon>Eukaryota</taxon>
        <taxon>Viridiplantae</taxon>
        <taxon>Streptophyta</taxon>
        <taxon>Embryophyta</taxon>
        <taxon>Tracheophyta</taxon>
        <taxon>Spermatophyta</taxon>
        <taxon>Magnoliopsida</taxon>
        <taxon>eudicotyledons</taxon>
        <taxon>Gunneridae</taxon>
        <taxon>Pentapetalae</taxon>
        <taxon>rosids</taxon>
        <taxon>fabids</taxon>
        <taxon>Rosales</taxon>
        <taxon>Moraceae</taxon>
        <taxon>Moreae</taxon>
        <taxon>Morus</taxon>
    </lineage>
</organism>
<evidence type="ECO:0000256" key="1">
    <source>
        <dbReference type="SAM" id="MobiDB-lite"/>
    </source>
</evidence>
<gene>
    <name evidence="2" type="ORF">L484_001685</name>
</gene>
<keyword evidence="3" id="KW-1185">Reference proteome</keyword>
<evidence type="ECO:0000313" key="3">
    <source>
        <dbReference type="Proteomes" id="UP000030645"/>
    </source>
</evidence>
<feature type="region of interest" description="Disordered" evidence="1">
    <location>
        <begin position="1"/>
        <end position="30"/>
    </location>
</feature>
<dbReference type="EMBL" id="KE343288">
    <property type="protein sequence ID" value="EXB22190.1"/>
    <property type="molecule type" value="Genomic_DNA"/>
</dbReference>
<name>W9QII8_9ROSA</name>
<feature type="compositionally biased region" description="Basic and acidic residues" evidence="1">
    <location>
        <begin position="1"/>
        <end position="21"/>
    </location>
</feature>
<sequence>MRERRRISTERERQRREREGRCPSPEAVNLAAPSISSSGFQIALPWAKMRLSGVLAAKKREGVEEVGLREDVEEGGSRSAGIWV</sequence>
<protein>
    <submittedName>
        <fullName evidence="2">Uncharacterized protein</fullName>
    </submittedName>
</protein>
<reference evidence="3" key="1">
    <citation type="submission" date="2013-01" db="EMBL/GenBank/DDBJ databases">
        <title>Draft Genome Sequence of a Mulberry Tree, Morus notabilis C.K. Schneid.</title>
        <authorList>
            <person name="He N."/>
            <person name="Zhao S."/>
        </authorList>
    </citation>
    <scope>NUCLEOTIDE SEQUENCE</scope>
</reference>
<accession>W9QII8</accession>
<proteinExistence type="predicted"/>
<evidence type="ECO:0000313" key="2">
    <source>
        <dbReference type="EMBL" id="EXB22190.1"/>
    </source>
</evidence>